<dbReference type="PANTHER" id="PTHR43149:SF1">
    <property type="entry name" value="DELTA(3,5)-DELTA(2,4)-DIENOYL-COA ISOMERASE, MITOCHONDRIAL"/>
    <property type="match status" value="1"/>
</dbReference>
<sequence>MAQPQRLAGYAGYQYFLVTSPAAFVAHVEINRPDKLNAFFEAMWLELRQVFQQLSSDPDVRAVVLSGAGDRAFTAGLDVKAANETGPLSSTNKGAGAAADGARNAAKLRRHIAEFQDCISAVERCEKPVICVLHGISIGLAIDISCCADIRLCSKDVVFAVKEVDIGLAADIGTLARLPKAVGSASWVKDVCLTARNFDAAEALSVGFVSKVHESKAAALAAALETAGFIASKSPVAVQGTKELLNHSRDHTVADNLRYTGVWNAAALQTSDVPAALMSGIQKRKPTFEKL</sequence>
<comment type="subcellular location">
    <subcellularLocation>
        <location evidence="1">Peroxisome</location>
    </subcellularLocation>
</comment>
<dbReference type="Proteomes" id="UP001302812">
    <property type="component" value="Unassembled WGS sequence"/>
</dbReference>
<proteinExistence type="inferred from homology"/>
<dbReference type="CDD" id="cd06558">
    <property type="entry name" value="crotonase-like"/>
    <property type="match status" value="1"/>
</dbReference>
<dbReference type="GO" id="GO:0005777">
    <property type="term" value="C:peroxisome"/>
    <property type="evidence" value="ECO:0007669"/>
    <property type="project" value="UniProtKB-SubCell"/>
</dbReference>
<dbReference type="GO" id="GO:0006631">
    <property type="term" value="P:fatty acid metabolic process"/>
    <property type="evidence" value="ECO:0007669"/>
    <property type="project" value="UniProtKB-KW"/>
</dbReference>
<dbReference type="EMBL" id="MU853338">
    <property type="protein sequence ID" value="KAK4113888.1"/>
    <property type="molecule type" value="Genomic_DNA"/>
</dbReference>
<dbReference type="InterPro" id="IPR029045">
    <property type="entry name" value="ClpP/crotonase-like_dom_sf"/>
</dbReference>
<evidence type="ECO:0000313" key="10">
    <source>
        <dbReference type="Proteomes" id="UP001302812"/>
    </source>
</evidence>
<dbReference type="InterPro" id="IPR001753">
    <property type="entry name" value="Enoyl-CoA_hydra/iso"/>
</dbReference>
<evidence type="ECO:0000256" key="1">
    <source>
        <dbReference type="ARBA" id="ARBA00004275"/>
    </source>
</evidence>
<keyword evidence="5" id="KW-0007">Acetylation</keyword>
<evidence type="ECO:0000256" key="3">
    <source>
        <dbReference type="ARBA" id="ARBA00005254"/>
    </source>
</evidence>
<accession>A0AAN6YUE6</accession>
<dbReference type="PANTHER" id="PTHR43149">
    <property type="entry name" value="ENOYL-COA HYDRATASE"/>
    <property type="match status" value="1"/>
</dbReference>
<dbReference type="InterPro" id="IPR045002">
    <property type="entry name" value="Ech1-like"/>
</dbReference>
<organism evidence="9 10">
    <name type="scientific">Canariomyces notabilis</name>
    <dbReference type="NCBI Taxonomy" id="2074819"/>
    <lineage>
        <taxon>Eukaryota</taxon>
        <taxon>Fungi</taxon>
        <taxon>Dikarya</taxon>
        <taxon>Ascomycota</taxon>
        <taxon>Pezizomycotina</taxon>
        <taxon>Sordariomycetes</taxon>
        <taxon>Sordariomycetidae</taxon>
        <taxon>Sordariales</taxon>
        <taxon>Chaetomiaceae</taxon>
        <taxon>Canariomyces</taxon>
    </lineage>
</organism>
<comment type="similarity">
    <text evidence="3">Belongs to the enoyl-CoA hydratase/isomerase family.</text>
</comment>
<dbReference type="GO" id="GO:0051750">
    <property type="term" value="F:delta(3,5)-delta(2,4)-dienoyl-CoA isomerase activity"/>
    <property type="evidence" value="ECO:0007669"/>
    <property type="project" value="TreeGrafter"/>
</dbReference>
<dbReference type="GeneID" id="89939035"/>
<name>A0AAN6YUE6_9PEZI</name>
<dbReference type="GO" id="GO:0005739">
    <property type="term" value="C:mitochondrion"/>
    <property type="evidence" value="ECO:0007669"/>
    <property type="project" value="TreeGrafter"/>
</dbReference>
<keyword evidence="6" id="KW-0443">Lipid metabolism</keyword>
<dbReference type="AlphaFoldDB" id="A0AAN6YUE6"/>
<dbReference type="RefSeq" id="XP_064671458.1">
    <property type="nucleotide sequence ID" value="XM_064814910.1"/>
</dbReference>
<reference evidence="9" key="2">
    <citation type="submission" date="2023-05" db="EMBL/GenBank/DDBJ databases">
        <authorList>
            <consortium name="Lawrence Berkeley National Laboratory"/>
            <person name="Steindorff A."/>
            <person name="Hensen N."/>
            <person name="Bonometti L."/>
            <person name="Westerberg I."/>
            <person name="Brannstrom I.O."/>
            <person name="Guillou S."/>
            <person name="Cros-Aarteil S."/>
            <person name="Calhoun S."/>
            <person name="Haridas S."/>
            <person name="Kuo A."/>
            <person name="Mondo S."/>
            <person name="Pangilinan J."/>
            <person name="Riley R."/>
            <person name="Labutti K."/>
            <person name="Andreopoulos B."/>
            <person name="Lipzen A."/>
            <person name="Chen C."/>
            <person name="Yanf M."/>
            <person name="Daum C."/>
            <person name="Ng V."/>
            <person name="Clum A."/>
            <person name="Ohm R."/>
            <person name="Martin F."/>
            <person name="Silar P."/>
            <person name="Natvig D."/>
            <person name="Lalanne C."/>
            <person name="Gautier V."/>
            <person name="Ament-Velasquez S.L."/>
            <person name="Kruys A."/>
            <person name="Hutchinson M.I."/>
            <person name="Powell A.J."/>
            <person name="Barry K."/>
            <person name="Miller A.N."/>
            <person name="Grigoriev I.V."/>
            <person name="Debuchy R."/>
            <person name="Gladieux P."/>
            <person name="Thoren M.H."/>
            <person name="Johannesson H."/>
        </authorList>
    </citation>
    <scope>NUCLEOTIDE SEQUENCE</scope>
    <source>
        <strain evidence="9">CBS 508.74</strain>
    </source>
</reference>
<gene>
    <name evidence="9" type="ORF">N656DRAFT_777929</name>
</gene>
<dbReference type="FunFam" id="1.10.12.10:FF:000004">
    <property type="entry name" value="Delta3,5-delta2,4-dienoyl-CoA isomerase"/>
    <property type="match status" value="1"/>
</dbReference>
<reference evidence="9" key="1">
    <citation type="journal article" date="2023" name="Mol. Phylogenet. Evol.">
        <title>Genome-scale phylogeny and comparative genomics of the fungal order Sordariales.</title>
        <authorList>
            <person name="Hensen N."/>
            <person name="Bonometti L."/>
            <person name="Westerberg I."/>
            <person name="Brannstrom I.O."/>
            <person name="Guillou S."/>
            <person name="Cros-Aarteil S."/>
            <person name="Calhoun S."/>
            <person name="Haridas S."/>
            <person name="Kuo A."/>
            <person name="Mondo S."/>
            <person name="Pangilinan J."/>
            <person name="Riley R."/>
            <person name="LaButti K."/>
            <person name="Andreopoulos B."/>
            <person name="Lipzen A."/>
            <person name="Chen C."/>
            <person name="Yan M."/>
            <person name="Daum C."/>
            <person name="Ng V."/>
            <person name="Clum A."/>
            <person name="Steindorff A."/>
            <person name="Ohm R.A."/>
            <person name="Martin F."/>
            <person name="Silar P."/>
            <person name="Natvig D.O."/>
            <person name="Lalanne C."/>
            <person name="Gautier V."/>
            <person name="Ament-Velasquez S.L."/>
            <person name="Kruys A."/>
            <person name="Hutchinson M.I."/>
            <person name="Powell A.J."/>
            <person name="Barry K."/>
            <person name="Miller A.N."/>
            <person name="Grigoriev I.V."/>
            <person name="Debuchy R."/>
            <person name="Gladieux P."/>
            <person name="Hiltunen Thoren M."/>
            <person name="Johannesson H."/>
        </authorList>
    </citation>
    <scope>NUCLEOTIDE SEQUENCE</scope>
    <source>
        <strain evidence="9">CBS 508.74</strain>
    </source>
</reference>
<dbReference type="InterPro" id="IPR014748">
    <property type="entry name" value="Enoyl-CoA_hydra_C"/>
</dbReference>
<evidence type="ECO:0000313" key="9">
    <source>
        <dbReference type="EMBL" id="KAK4113888.1"/>
    </source>
</evidence>
<keyword evidence="8" id="KW-0413">Isomerase</keyword>
<comment type="caution">
    <text evidence="9">The sequence shown here is derived from an EMBL/GenBank/DDBJ whole genome shotgun (WGS) entry which is preliminary data.</text>
</comment>
<keyword evidence="4" id="KW-0276">Fatty acid metabolism</keyword>
<evidence type="ECO:0000256" key="7">
    <source>
        <dbReference type="ARBA" id="ARBA00023140"/>
    </source>
</evidence>
<dbReference type="Gene3D" id="1.10.12.10">
    <property type="entry name" value="Lyase 2-enoyl-coa Hydratase, Chain A, domain 2"/>
    <property type="match status" value="1"/>
</dbReference>
<comment type="pathway">
    <text evidence="2">Lipid metabolism; fatty acid beta-oxidation.</text>
</comment>
<dbReference type="FunFam" id="3.90.226.10:FF:000024">
    <property type="entry name" value="Delta3,5-delta2,4-dienoyl-CoA isomerase"/>
    <property type="match status" value="1"/>
</dbReference>
<evidence type="ECO:0000256" key="2">
    <source>
        <dbReference type="ARBA" id="ARBA00005005"/>
    </source>
</evidence>
<dbReference type="SUPFAM" id="SSF52096">
    <property type="entry name" value="ClpP/crotonase"/>
    <property type="match status" value="1"/>
</dbReference>
<evidence type="ECO:0000256" key="5">
    <source>
        <dbReference type="ARBA" id="ARBA00022990"/>
    </source>
</evidence>
<evidence type="ECO:0000256" key="4">
    <source>
        <dbReference type="ARBA" id="ARBA00022832"/>
    </source>
</evidence>
<evidence type="ECO:0000256" key="6">
    <source>
        <dbReference type="ARBA" id="ARBA00023098"/>
    </source>
</evidence>
<evidence type="ECO:0000256" key="8">
    <source>
        <dbReference type="ARBA" id="ARBA00023235"/>
    </source>
</evidence>
<protein>
    <submittedName>
        <fullName evidence="9">ClpP/crotonase</fullName>
    </submittedName>
</protein>
<dbReference type="Gene3D" id="3.90.226.10">
    <property type="entry name" value="2-enoyl-CoA Hydratase, Chain A, domain 1"/>
    <property type="match status" value="1"/>
</dbReference>
<dbReference type="Pfam" id="PF00378">
    <property type="entry name" value="ECH_1"/>
    <property type="match status" value="1"/>
</dbReference>
<keyword evidence="10" id="KW-1185">Reference proteome</keyword>
<keyword evidence="7" id="KW-0576">Peroxisome</keyword>